<dbReference type="Proteomes" id="UP000462152">
    <property type="component" value="Unassembled WGS sequence"/>
</dbReference>
<gene>
    <name evidence="4" type="ORF">GMA10_01285</name>
</gene>
<feature type="domain" description="Resolvase/invertase-type recombinase catalytic" evidence="2">
    <location>
        <begin position="10"/>
        <end position="158"/>
    </location>
</feature>
<proteinExistence type="predicted"/>
<feature type="region of interest" description="Disordered" evidence="1">
    <location>
        <begin position="143"/>
        <end position="163"/>
    </location>
</feature>
<dbReference type="InterPro" id="IPR038109">
    <property type="entry name" value="DNA_bind_recomb_sf"/>
</dbReference>
<dbReference type="InterPro" id="IPR011109">
    <property type="entry name" value="DNA_bind_recombinase_dom"/>
</dbReference>
<name>A0A7K1LFB6_9MICC</name>
<organism evidence="4 5">
    <name type="scientific">Rothia koreensis</name>
    <dbReference type="NCBI Taxonomy" id="592378"/>
    <lineage>
        <taxon>Bacteria</taxon>
        <taxon>Bacillati</taxon>
        <taxon>Actinomycetota</taxon>
        <taxon>Actinomycetes</taxon>
        <taxon>Micrococcales</taxon>
        <taxon>Micrococcaceae</taxon>
        <taxon>Rothia</taxon>
    </lineage>
</organism>
<dbReference type="CDD" id="cd00338">
    <property type="entry name" value="Ser_Recombinase"/>
    <property type="match status" value="1"/>
</dbReference>
<dbReference type="Pfam" id="PF00239">
    <property type="entry name" value="Resolvase"/>
    <property type="match status" value="1"/>
</dbReference>
<sequence>MRQTPHAPVRAVIYLRISQDREMDGLAIDRQRADCERIAKDRGWEVLHEYVDQSKSATDKTKVRPAYDEMVRDYEAGSFDAIVCYDLDRLTRQPRQLEDWIDAAEDRGLKLITANGEADLNTDGGRLYARVKAAVARGEVERKSARQSAAHVQRASQGRPPKGVRPFGYAIDGSVVPAEAEVVAQLFKLFAVQDGPSLAALAAGLSGKEAKHIPKSLHHVQRFTRTLAEERNERRAVEGLEPRPVPEDGPWSSSTVLGILRNPRYAGWSVYTDRRDRTKNKRRSWYAQVMRDENGDRIKGQWEPIVEEATWLAVQERLDMPERVTNRAGSTSRKHLGSGLFLCGICGKPVKAHGARYRCAGHVMRVRSSVDDWVLRIVRARLARPDLKDALPSRDEPRLRAIQAQIAAHEGKIKRAQHDYDEEIIESYDLKRVRERENAKIVVLEAERTALTATTDLGGVLNAESPVAAFDDADLAIQRRVVDFFCTVELLPAPRGRRTFDPETVRVTPKGNDARASS</sequence>
<dbReference type="OrthoDB" id="4500247at2"/>
<protein>
    <submittedName>
        <fullName evidence="4">Recombinase family protein</fullName>
    </submittedName>
</protein>
<dbReference type="Pfam" id="PF07508">
    <property type="entry name" value="Recombinase"/>
    <property type="match status" value="1"/>
</dbReference>
<keyword evidence="5" id="KW-1185">Reference proteome</keyword>
<dbReference type="SMART" id="SM00857">
    <property type="entry name" value="Resolvase"/>
    <property type="match status" value="1"/>
</dbReference>
<dbReference type="Gene3D" id="3.40.50.1390">
    <property type="entry name" value="Resolvase, N-terminal catalytic domain"/>
    <property type="match status" value="1"/>
</dbReference>
<evidence type="ECO:0000313" key="4">
    <source>
        <dbReference type="EMBL" id="MUN53871.1"/>
    </source>
</evidence>
<dbReference type="InterPro" id="IPR006119">
    <property type="entry name" value="Resolv_N"/>
</dbReference>
<feature type="region of interest" description="Disordered" evidence="1">
    <location>
        <begin position="497"/>
        <end position="518"/>
    </location>
</feature>
<dbReference type="EMBL" id="WOGT01000001">
    <property type="protein sequence ID" value="MUN53871.1"/>
    <property type="molecule type" value="Genomic_DNA"/>
</dbReference>
<reference evidence="4 5" key="1">
    <citation type="submission" date="2019-12" db="EMBL/GenBank/DDBJ databases">
        <authorList>
            <person name="Li J."/>
            <person name="Shi Y."/>
            <person name="Xu G."/>
            <person name="Xiao D."/>
            <person name="Ran X."/>
        </authorList>
    </citation>
    <scope>NUCLEOTIDE SEQUENCE [LARGE SCALE GENOMIC DNA]</scope>
    <source>
        <strain evidence="4 5">JCM 15915</strain>
    </source>
</reference>
<dbReference type="AlphaFoldDB" id="A0A7K1LFB6"/>
<dbReference type="PROSITE" id="PS51736">
    <property type="entry name" value="RECOMBINASES_3"/>
    <property type="match status" value="1"/>
</dbReference>
<dbReference type="PANTHER" id="PTHR30461">
    <property type="entry name" value="DNA-INVERTASE FROM LAMBDOID PROPHAGE"/>
    <property type="match status" value="1"/>
</dbReference>
<dbReference type="InterPro" id="IPR036162">
    <property type="entry name" value="Resolvase-like_N_sf"/>
</dbReference>
<evidence type="ECO:0000313" key="5">
    <source>
        <dbReference type="Proteomes" id="UP000462152"/>
    </source>
</evidence>
<comment type="caution">
    <text evidence="4">The sequence shown here is derived from an EMBL/GenBank/DDBJ whole genome shotgun (WGS) entry which is preliminary data.</text>
</comment>
<evidence type="ECO:0000259" key="3">
    <source>
        <dbReference type="PROSITE" id="PS51737"/>
    </source>
</evidence>
<dbReference type="PANTHER" id="PTHR30461:SF23">
    <property type="entry name" value="DNA RECOMBINASE-RELATED"/>
    <property type="match status" value="1"/>
</dbReference>
<dbReference type="InterPro" id="IPR050639">
    <property type="entry name" value="SSR_resolvase"/>
</dbReference>
<feature type="domain" description="Recombinase" evidence="3">
    <location>
        <begin position="161"/>
        <end position="324"/>
    </location>
</feature>
<accession>A0A7K1LFB6</accession>
<dbReference type="GO" id="GO:0000150">
    <property type="term" value="F:DNA strand exchange activity"/>
    <property type="evidence" value="ECO:0007669"/>
    <property type="project" value="InterPro"/>
</dbReference>
<dbReference type="PROSITE" id="PS51737">
    <property type="entry name" value="RECOMBINASE_DNA_BIND"/>
    <property type="match status" value="1"/>
</dbReference>
<evidence type="ECO:0000259" key="2">
    <source>
        <dbReference type="PROSITE" id="PS51736"/>
    </source>
</evidence>
<dbReference type="Gene3D" id="3.90.1750.20">
    <property type="entry name" value="Putative Large Serine Recombinase, Chain B, Domain 2"/>
    <property type="match status" value="1"/>
</dbReference>
<dbReference type="RefSeq" id="WP_129313979.1">
    <property type="nucleotide sequence ID" value="NZ_NOIQ01000001.1"/>
</dbReference>
<dbReference type="GO" id="GO:0003677">
    <property type="term" value="F:DNA binding"/>
    <property type="evidence" value="ECO:0007669"/>
    <property type="project" value="InterPro"/>
</dbReference>
<evidence type="ECO:0000256" key="1">
    <source>
        <dbReference type="SAM" id="MobiDB-lite"/>
    </source>
</evidence>
<dbReference type="SUPFAM" id="SSF53041">
    <property type="entry name" value="Resolvase-like"/>
    <property type="match status" value="1"/>
</dbReference>